<dbReference type="InterPro" id="IPR002591">
    <property type="entry name" value="Phosphodiest/P_Trfase"/>
</dbReference>
<dbReference type="RefSeq" id="WP_345729879.1">
    <property type="nucleotide sequence ID" value="NZ_BAAAYN010000026.1"/>
</dbReference>
<protein>
    <submittedName>
        <fullName evidence="1">Alkaline phosphatase family protein</fullName>
    </submittedName>
</protein>
<gene>
    <name evidence="1" type="ORF">GCM10020369_42140</name>
</gene>
<dbReference type="Proteomes" id="UP001501676">
    <property type="component" value="Unassembled WGS sequence"/>
</dbReference>
<dbReference type="SUPFAM" id="SSF53649">
    <property type="entry name" value="Alkaline phosphatase-like"/>
    <property type="match status" value="1"/>
</dbReference>
<sequence>MTTAPPAEPGGSTALGAPVPPAYGRRSAAELLPAAVRALGVRLDEADGQSPDGEYSDRLRLPAANRVCVLIVDGLGTALLRQHTADAPFLASLDGEPPLTVGFPSTTATSMAGFGTGLPPGEHGMFGYQVRDPERGVLLNLLRWDKTTVPERWQPRPTVFEQAVAAGLPGFHVGPGAFAQSPLTRAVWRGPEYRPADSPGALVARTAEAVAEQPRSLTVAYYSTVDGTGHVYGSRSAAWRHELAVADRMVERLAAALPPDALLVVTGDHGMVDPPVRIDLDAYPALGEGVALLGGEARARHVYAVPGAADDVLAAWAETLGNAAWVLSRDAAVEAGWFGPRVRPELLGRLGDVIVAAGPETALIATEQEPRESRLVGLHGSIAQSDLEVPLLLAREGRSVGGTA</sequence>
<organism evidence="1 2">
    <name type="scientific">Cryptosporangium minutisporangium</name>
    <dbReference type="NCBI Taxonomy" id="113569"/>
    <lineage>
        <taxon>Bacteria</taxon>
        <taxon>Bacillati</taxon>
        <taxon>Actinomycetota</taxon>
        <taxon>Actinomycetes</taxon>
        <taxon>Cryptosporangiales</taxon>
        <taxon>Cryptosporangiaceae</taxon>
        <taxon>Cryptosporangium</taxon>
    </lineage>
</organism>
<evidence type="ECO:0000313" key="2">
    <source>
        <dbReference type="Proteomes" id="UP001501676"/>
    </source>
</evidence>
<keyword evidence="2" id="KW-1185">Reference proteome</keyword>
<reference evidence="2" key="1">
    <citation type="journal article" date="2019" name="Int. J. Syst. Evol. Microbiol.">
        <title>The Global Catalogue of Microorganisms (GCM) 10K type strain sequencing project: providing services to taxonomists for standard genome sequencing and annotation.</title>
        <authorList>
            <consortium name="The Broad Institute Genomics Platform"/>
            <consortium name="The Broad Institute Genome Sequencing Center for Infectious Disease"/>
            <person name="Wu L."/>
            <person name="Ma J."/>
        </authorList>
    </citation>
    <scope>NUCLEOTIDE SEQUENCE [LARGE SCALE GENOMIC DNA]</scope>
    <source>
        <strain evidence="2">JCM 9458</strain>
    </source>
</reference>
<dbReference type="PANTHER" id="PTHR10151">
    <property type="entry name" value="ECTONUCLEOTIDE PYROPHOSPHATASE/PHOSPHODIESTERASE"/>
    <property type="match status" value="1"/>
</dbReference>
<proteinExistence type="predicted"/>
<dbReference type="Pfam" id="PF01663">
    <property type="entry name" value="Phosphodiest"/>
    <property type="match status" value="1"/>
</dbReference>
<dbReference type="PANTHER" id="PTHR10151:SF120">
    <property type="entry name" value="BIS(5'-ADENOSYL)-TRIPHOSPHATASE"/>
    <property type="match status" value="1"/>
</dbReference>
<name>A0ABP6T282_9ACTN</name>
<dbReference type="InterPro" id="IPR017850">
    <property type="entry name" value="Alkaline_phosphatase_core_sf"/>
</dbReference>
<evidence type="ECO:0000313" key="1">
    <source>
        <dbReference type="EMBL" id="GAA3389959.1"/>
    </source>
</evidence>
<accession>A0ABP6T282</accession>
<dbReference type="EMBL" id="BAAAYN010000026">
    <property type="protein sequence ID" value="GAA3389959.1"/>
    <property type="molecule type" value="Genomic_DNA"/>
</dbReference>
<dbReference type="Gene3D" id="3.40.720.10">
    <property type="entry name" value="Alkaline Phosphatase, subunit A"/>
    <property type="match status" value="1"/>
</dbReference>
<comment type="caution">
    <text evidence="1">The sequence shown here is derived from an EMBL/GenBank/DDBJ whole genome shotgun (WGS) entry which is preliminary data.</text>
</comment>